<dbReference type="EMBL" id="JAVDUI010000001">
    <property type="protein sequence ID" value="MDR6891972.1"/>
    <property type="molecule type" value="Genomic_DNA"/>
</dbReference>
<dbReference type="Gene3D" id="3.30.60.230">
    <property type="entry name" value="Lsr2, dimerization domain"/>
    <property type="match status" value="1"/>
</dbReference>
<name>A0AAE3YGR8_9MICC</name>
<dbReference type="InterPro" id="IPR024412">
    <property type="entry name" value="Lsr2_dim_dom"/>
</dbReference>
<keyword evidence="1" id="KW-0238">DNA-binding</keyword>
<reference evidence="5" key="1">
    <citation type="submission" date="2023-07" db="EMBL/GenBank/DDBJ databases">
        <title>Sequencing the genomes of 1000 actinobacteria strains.</title>
        <authorList>
            <person name="Klenk H.-P."/>
        </authorList>
    </citation>
    <scope>NUCLEOTIDE SEQUENCE</scope>
    <source>
        <strain evidence="5">DSM 13988</strain>
    </source>
</reference>
<dbReference type="Proteomes" id="UP001247307">
    <property type="component" value="Unassembled WGS sequence"/>
</dbReference>
<dbReference type="GO" id="GO:0003677">
    <property type="term" value="F:DNA binding"/>
    <property type="evidence" value="ECO:0007669"/>
    <property type="project" value="UniProtKB-KW"/>
</dbReference>
<dbReference type="InterPro" id="IPR055370">
    <property type="entry name" value="Lsr2_DNA-bd"/>
</dbReference>
<evidence type="ECO:0008006" key="7">
    <source>
        <dbReference type="Google" id="ProtNLM"/>
    </source>
</evidence>
<evidence type="ECO:0000313" key="6">
    <source>
        <dbReference type="Proteomes" id="UP001247307"/>
    </source>
</evidence>
<dbReference type="Gene3D" id="4.10.320.10">
    <property type="entry name" value="E3-binding domain"/>
    <property type="match status" value="1"/>
</dbReference>
<dbReference type="GO" id="GO:0016746">
    <property type="term" value="F:acyltransferase activity"/>
    <property type="evidence" value="ECO:0007669"/>
    <property type="project" value="InterPro"/>
</dbReference>
<sequence>MAQKVQIILEDDLSGGAAEETVRFALDGVEYQIDLNTENAEKLREALKPFISVAMKTNTRGRRSPGRSGAAASRSGHTAKVRAWAKEQGFNVSDRGRIHQEIFDKYAAAHNS</sequence>
<dbReference type="Pfam" id="PF23359">
    <property type="entry name" value="Lsr2_DNA-bd"/>
    <property type="match status" value="1"/>
</dbReference>
<feature type="region of interest" description="Disordered" evidence="2">
    <location>
        <begin position="56"/>
        <end position="80"/>
    </location>
</feature>
<gene>
    <name evidence="5" type="ORF">J2S35_000912</name>
</gene>
<feature type="domain" description="Lsr2 dimerization" evidence="3">
    <location>
        <begin position="1"/>
        <end position="57"/>
    </location>
</feature>
<dbReference type="InterPro" id="IPR036625">
    <property type="entry name" value="E3-bd_dom_sf"/>
</dbReference>
<evidence type="ECO:0000256" key="1">
    <source>
        <dbReference type="ARBA" id="ARBA00023125"/>
    </source>
</evidence>
<evidence type="ECO:0000313" key="5">
    <source>
        <dbReference type="EMBL" id="MDR6891972.1"/>
    </source>
</evidence>
<organism evidence="5 6">
    <name type="scientific">Falsarthrobacter nasiphocae</name>
    <dbReference type="NCBI Taxonomy" id="189863"/>
    <lineage>
        <taxon>Bacteria</taxon>
        <taxon>Bacillati</taxon>
        <taxon>Actinomycetota</taxon>
        <taxon>Actinomycetes</taxon>
        <taxon>Micrococcales</taxon>
        <taxon>Micrococcaceae</taxon>
        <taxon>Falsarthrobacter</taxon>
    </lineage>
</organism>
<feature type="domain" description="Lsr2 DNA-binding" evidence="4">
    <location>
        <begin position="75"/>
        <end position="109"/>
    </location>
</feature>
<evidence type="ECO:0000259" key="3">
    <source>
        <dbReference type="Pfam" id="PF11774"/>
    </source>
</evidence>
<feature type="compositionally biased region" description="Low complexity" evidence="2">
    <location>
        <begin position="66"/>
        <end position="76"/>
    </location>
</feature>
<keyword evidence="6" id="KW-1185">Reference proteome</keyword>
<dbReference type="RefSeq" id="WP_309850338.1">
    <property type="nucleotide sequence ID" value="NZ_BAAAIU010000023.1"/>
</dbReference>
<evidence type="ECO:0000259" key="4">
    <source>
        <dbReference type="Pfam" id="PF23359"/>
    </source>
</evidence>
<evidence type="ECO:0000256" key="2">
    <source>
        <dbReference type="SAM" id="MobiDB-lite"/>
    </source>
</evidence>
<protein>
    <recommendedName>
        <fullName evidence="7">Lsr2 family protein</fullName>
    </recommendedName>
</protein>
<dbReference type="Pfam" id="PF11774">
    <property type="entry name" value="Lsr2"/>
    <property type="match status" value="1"/>
</dbReference>
<dbReference type="AlphaFoldDB" id="A0AAE3YGR8"/>
<dbReference type="InterPro" id="IPR042261">
    <property type="entry name" value="Lsr2-like_dimerization"/>
</dbReference>
<proteinExistence type="predicted"/>
<comment type="caution">
    <text evidence="5">The sequence shown here is derived from an EMBL/GenBank/DDBJ whole genome shotgun (WGS) entry which is preliminary data.</text>
</comment>
<accession>A0AAE3YGR8</accession>